<organism evidence="1">
    <name type="scientific">marine sediment metagenome</name>
    <dbReference type="NCBI Taxonomy" id="412755"/>
    <lineage>
        <taxon>unclassified sequences</taxon>
        <taxon>metagenomes</taxon>
        <taxon>ecological metagenomes</taxon>
    </lineage>
</organism>
<proteinExistence type="predicted"/>
<gene>
    <name evidence="1" type="ORF">LCGC14_0712580</name>
</gene>
<name>A0A0F9R005_9ZZZZ</name>
<sequence length="68" mass="7680">MYRKITIKDVSGKKIEMEVHPEQNNLIKVNAHEINLTFGTRKALTSFISATNAFMSGNTINKVEVEEV</sequence>
<evidence type="ECO:0000313" key="1">
    <source>
        <dbReference type="EMBL" id="KKN42497.1"/>
    </source>
</evidence>
<protein>
    <submittedName>
        <fullName evidence="1">Uncharacterized protein</fullName>
    </submittedName>
</protein>
<dbReference type="EMBL" id="LAZR01001576">
    <property type="protein sequence ID" value="KKN42497.1"/>
    <property type="molecule type" value="Genomic_DNA"/>
</dbReference>
<accession>A0A0F9R005</accession>
<comment type="caution">
    <text evidence="1">The sequence shown here is derived from an EMBL/GenBank/DDBJ whole genome shotgun (WGS) entry which is preliminary data.</text>
</comment>
<reference evidence="1" key="1">
    <citation type="journal article" date="2015" name="Nature">
        <title>Complex archaea that bridge the gap between prokaryotes and eukaryotes.</title>
        <authorList>
            <person name="Spang A."/>
            <person name="Saw J.H."/>
            <person name="Jorgensen S.L."/>
            <person name="Zaremba-Niedzwiedzka K."/>
            <person name="Martijn J."/>
            <person name="Lind A.E."/>
            <person name="van Eijk R."/>
            <person name="Schleper C."/>
            <person name="Guy L."/>
            <person name="Ettema T.J."/>
        </authorList>
    </citation>
    <scope>NUCLEOTIDE SEQUENCE</scope>
</reference>
<dbReference type="AlphaFoldDB" id="A0A0F9R005"/>